<dbReference type="InterPro" id="IPR046341">
    <property type="entry name" value="SET_dom_sf"/>
</dbReference>
<dbReference type="InterPro" id="IPR015353">
    <property type="entry name" value="Rubisco_LSMT_subst-bd"/>
</dbReference>
<comment type="caution">
    <text evidence="3">The sequence shown here is derived from an EMBL/GenBank/DDBJ whole genome shotgun (WGS) entry which is preliminary data.</text>
</comment>
<evidence type="ECO:0000313" key="3">
    <source>
        <dbReference type="EMBL" id="MXQ82206.1"/>
    </source>
</evidence>
<organism evidence="3 4">
    <name type="scientific">Bos mutus</name>
    <name type="common">wild yak</name>
    <dbReference type="NCBI Taxonomy" id="72004"/>
    <lineage>
        <taxon>Eukaryota</taxon>
        <taxon>Metazoa</taxon>
        <taxon>Chordata</taxon>
        <taxon>Craniata</taxon>
        <taxon>Vertebrata</taxon>
        <taxon>Euteleostomi</taxon>
        <taxon>Mammalia</taxon>
        <taxon>Eutheria</taxon>
        <taxon>Laurasiatheria</taxon>
        <taxon>Artiodactyla</taxon>
        <taxon>Ruminantia</taxon>
        <taxon>Pecora</taxon>
        <taxon>Bovidae</taxon>
        <taxon>Bovinae</taxon>
        <taxon>Bos</taxon>
    </lineage>
</organism>
<proteinExistence type="predicted"/>
<evidence type="ECO:0000313" key="4">
    <source>
        <dbReference type="Proteomes" id="UP000322234"/>
    </source>
</evidence>
<dbReference type="FunFam" id="3.90.1410.10:FF:000002">
    <property type="entry name" value="SET domain-containing protein 4 isoform X1"/>
    <property type="match status" value="1"/>
</dbReference>
<dbReference type="GO" id="GO:0016279">
    <property type="term" value="F:protein-lysine N-methyltransferase activity"/>
    <property type="evidence" value="ECO:0007669"/>
    <property type="project" value="InterPro"/>
</dbReference>
<gene>
    <name evidence="3" type="ORF">E5288_WYG011015</name>
</gene>
<dbReference type="Gene3D" id="3.90.1410.10">
    <property type="entry name" value="set domain protein methyltransferase, domain 1"/>
    <property type="match status" value="1"/>
</dbReference>
<dbReference type="Pfam" id="PF09273">
    <property type="entry name" value="Rubis-subs-bind"/>
    <property type="match status" value="1"/>
</dbReference>
<name>A0A6B0R0Y9_9CETA</name>
<keyword evidence="4" id="KW-1185">Reference proteome</keyword>
<dbReference type="PANTHER" id="PTHR13271:SF151">
    <property type="entry name" value="SET DOMAIN-CONTAINING PROTEIN 4"/>
    <property type="match status" value="1"/>
</dbReference>
<dbReference type="InterPro" id="IPR044429">
    <property type="entry name" value="SETD4_SET"/>
</dbReference>
<evidence type="ECO:0000256" key="1">
    <source>
        <dbReference type="SAM" id="MobiDB-lite"/>
    </source>
</evidence>
<dbReference type="Proteomes" id="UP000322234">
    <property type="component" value="Unassembled WGS sequence"/>
</dbReference>
<dbReference type="AlphaFoldDB" id="A0A6B0R0Y9"/>
<dbReference type="EMBL" id="VBQZ03000012">
    <property type="protein sequence ID" value="MXQ82206.1"/>
    <property type="molecule type" value="Genomic_DNA"/>
</dbReference>
<dbReference type="Pfam" id="PF00856">
    <property type="entry name" value="SET"/>
    <property type="match status" value="1"/>
</dbReference>
<accession>A0A6B0R0Y9</accession>
<dbReference type="InterPro" id="IPR001214">
    <property type="entry name" value="SET_dom"/>
</dbReference>
<dbReference type="SUPFAM" id="SSF82199">
    <property type="entry name" value="SET domain"/>
    <property type="match status" value="1"/>
</dbReference>
<feature type="domain" description="SET" evidence="2">
    <location>
        <begin position="46"/>
        <end position="273"/>
    </location>
</feature>
<evidence type="ECO:0000259" key="2">
    <source>
        <dbReference type="PROSITE" id="PS50280"/>
    </source>
</evidence>
<reference evidence="3" key="1">
    <citation type="submission" date="2019-10" db="EMBL/GenBank/DDBJ databases">
        <title>The sequence and de novo assembly of the wild yak genome.</title>
        <authorList>
            <person name="Liu Y."/>
        </authorList>
    </citation>
    <scope>NUCLEOTIDE SEQUENCE [LARGE SCALE GENOMIC DNA]</scope>
    <source>
        <strain evidence="3">WY2019</strain>
    </source>
</reference>
<dbReference type="PANTHER" id="PTHR13271">
    <property type="entry name" value="UNCHARACTERIZED PUTATIVE METHYLTRANSFERASE"/>
    <property type="match status" value="1"/>
</dbReference>
<dbReference type="InterPro" id="IPR050600">
    <property type="entry name" value="SETD3_SETD6_MTase"/>
</dbReference>
<sequence>MKNGGGRTSRIRRRKLFTSSESRGVNESYKPEFIELKKWLKDRRFEDTTLIPAHFPGTGRGLMSKTSLQEGQTIISLPESCLLTTDTVIRSYLGAYIAKWQPPPSPLLALCTFLVSEKHAGDRSPWKPYLEVLPKAYTCPVCLEPEVVNLLPNPLKTKAWEQRSHVWEFFSSSRGFFSSLQPLFSEAVETIFSYRALRWAWCAVNTRAVYMKRPPLLCLSPEPDTCALAPYLDLLNHSPDVQIKAAFNEETRCYEIRTATRCGKHKEVFICYGPHDNHRLLLEYGFVCVSNPHACVYVSKDILVKYLPSTAKQMNKKISILEDHDFIENLTFGWDGPSWRLLTALKLLCLEAEEFTCWKKVLLGEIISDTNEKASLDVAQKICHYFIEETHAVLRKTLGWPEVPDTPALVGVWFQSLWPSLWSIDSCLTQQRRHLVNRTLRRTSWRRTFEGQFFNSPPGSRGTPLKFTMAFAELGFGTSFRPGWIIRAGYYFRTEGWKPTVLGSSPDYSIWVDGLESRIQDPSTEEDGGGDKSRNDEFSKARPPGWCQTQLLNLPRSAQPSLLLAGAAPAMTCSVPAVVKIMEVMAQKQHKRGNRSFVRCSFPSSPIVVDERAKVVSVKDIKSYSLTQTARLGAEAYLRDPCCGEEGVQLSVPGDSVNIACLVNGHCEKLISEEATLITFHGDLWEGAEGPGTVTRAEVDPSVSPSGKTKELLCAGAFALQQEVSPLDSESLLIQNQSIFKPGPHSLKRGDEAHEHALENEEHYRSPGIVILLTGNKANTPKRSSPIFDRYF</sequence>
<protein>
    <recommendedName>
        <fullName evidence="2">SET domain-containing protein</fullName>
    </recommendedName>
</protein>
<feature type="compositionally biased region" description="Basic and acidic residues" evidence="1">
    <location>
        <begin position="529"/>
        <end position="540"/>
    </location>
</feature>
<feature type="region of interest" description="Disordered" evidence="1">
    <location>
        <begin position="520"/>
        <end position="544"/>
    </location>
</feature>
<dbReference type="PROSITE" id="PS50280">
    <property type="entry name" value="SET"/>
    <property type="match status" value="1"/>
</dbReference>
<dbReference type="CDD" id="cd19177">
    <property type="entry name" value="SET_SETD4"/>
    <property type="match status" value="1"/>
</dbReference>